<evidence type="ECO:0000313" key="2">
    <source>
        <dbReference type="Proteomes" id="UP001151760"/>
    </source>
</evidence>
<proteinExistence type="predicted"/>
<evidence type="ECO:0000313" key="1">
    <source>
        <dbReference type="EMBL" id="GJT85600.1"/>
    </source>
</evidence>
<reference evidence="1" key="1">
    <citation type="journal article" date="2022" name="Int. J. Mol. Sci.">
        <title>Draft Genome of Tanacetum Coccineum: Genomic Comparison of Closely Related Tanacetum-Family Plants.</title>
        <authorList>
            <person name="Yamashiro T."/>
            <person name="Shiraishi A."/>
            <person name="Nakayama K."/>
            <person name="Satake H."/>
        </authorList>
    </citation>
    <scope>NUCLEOTIDE SEQUENCE</scope>
</reference>
<name>A0ABQ5HD47_9ASTR</name>
<keyword evidence="2" id="KW-1185">Reference proteome</keyword>
<accession>A0ABQ5HD47</accession>
<dbReference type="Proteomes" id="UP001151760">
    <property type="component" value="Unassembled WGS sequence"/>
</dbReference>
<organism evidence="1 2">
    <name type="scientific">Tanacetum coccineum</name>
    <dbReference type="NCBI Taxonomy" id="301880"/>
    <lineage>
        <taxon>Eukaryota</taxon>
        <taxon>Viridiplantae</taxon>
        <taxon>Streptophyta</taxon>
        <taxon>Embryophyta</taxon>
        <taxon>Tracheophyta</taxon>
        <taxon>Spermatophyta</taxon>
        <taxon>Magnoliopsida</taxon>
        <taxon>eudicotyledons</taxon>
        <taxon>Gunneridae</taxon>
        <taxon>Pentapetalae</taxon>
        <taxon>asterids</taxon>
        <taxon>campanulids</taxon>
        <taxon>Asterales</taxon>
        <taxon>Asteraceae</taxon>
        <taxon>Asteroideae</taxon>
        <taxon>Anthemideae</taxon>
        <taxon>Anthemidinae</taxon>
        <taxon>Tanacetum</taxon>
    </lineage>
</organism>
<reference evidence="1" key="2">
    <citation type="submission" date="2022-01" db="EMBL/GenBank/DDBJ databases">
        <authorList>
            <person name="Yamashiro T."/>
            <person name="Shiraishi A."/>
            <person name="Satake H."/>
            <person name="Nakayama K."/>
        </authorList>
    </citation>
    <scope>NUCLEOTIDE SEQUENCE</scope>
</reference>
<protein>
    <submittedName>
        <fullName evidence="1">Uncharacterized protein</fullName>
    </submittedName>
</protein>
<dbReference type="EMBL" id="BQNB010019466">
    <property type="protein sequence ID" value="GJT85600.1"/>
    <property type="molecule type" value="Genomic_DNA"/>
</dbReference>
<sequence>MYCELRSANNMGCAEEIENILKIKVYKADSQEEIFSSEAWRRAFDINESIYTDHCHEFYSTYEFDKVCADDVLRTKMVIKFQVCGRAHRGLCSDDNFNAKDYWISISSTDELHFLSAPTYYRALDTTTLRELIDSAGRLIPEVPALGVPHVAIPRGLRPSMKELYDWMGCIEILQGAIERMAYRQSYH</sequence>
<gene>
    <name evidence="1" type="ORF">Tco_1067317</name>
</gene>
<comment type="caution">
    <text evidence="1">The sequence shown here is derived from an EMBL/GenBank/DDBJ whole genome shotgun (WGS) entry which is preliminary data.</text>
</comment>